<keyword evidence="3" id="KW-1185">Reference proteome</keyword>
<evidence type="ECO:0000256" key="1">
    <source>
        <dbReference type="SAM" id="MobiDB-lite"/>
    </source>
</evidence>
<protein>
    <submittedName>
        <fullName evidence="2">Uncharacterized protein</fullName>
    </submittedName>
</protein>
<dbReference type="AlphaFoldDB" id="A0A8X6S8D9"/>
<feature type="compositionally biased region" description="Basic and acidic residues" evidence="1">
    <location>
        <begin position="142"/>
        <end position="155"/>
    </location>
</feature>
<proteinExistence type="predicted"/>
<gene>
    <name evidence="2" type="ORF">TNCV_1941121</name>
</gene>
<evidence type="ECO:0000313" key="3">
    <source>
        <dbReference type="Proteomes" id="UP000887159"/>
    </source>
</evidence>
<comment type="caution">
    <text evidence="2">The sequence shown here is derived from an EMBL/GenBank/DDBJ whole genome shotgun (WGS) entry which is preliminary data.</text>
</comment>
<reference evidence="2" key="1">
    <citation type="submission" date="2020-08" db="EMBL/GenBank/DDBJ databases">
        <title>Multicomponent nature underlies the extraordinary mechanical properties of spider dragline silk.</title>
        <authorList>
            <person name="Kono N."/>
            <person name="Nakamura H."/>
            <person name="Mori M."/>
            <person name="Yoshida Y."/>
            <person name="Ohtoshi R."/>
            <person name="Malay A.D."/>
            <person name="Moran D.A.P."/>
            <person name="Tomita M."/>
            <person name="Numata K."/>
            <person name="Arakawa K."/>
        </authorList>
    </citation>
    <scope>NUCLEOTIDE SEQUENCE</scope>
</reference>
<accession>A0A8X6S8D9</accession>
<dbReference type="EMBL" id="BMAU01021289">
    <property type="protein sequence ID" value="GFY09302.1"/>
    <property type="molecule type" value="Genomic_DNA"/>
</dbReference>
<evidence type="ECO:0000313" key="2">
    <source>
        <dbReference type="EMBL" id="GFY09302.1"/>
    </source>
</evidence>
<organism evidence="2 3">
    <name type="scientific">Trichonephila clavipes</name>
    <name type="common">Golden silk orbweaver</name>
    <name type="synonym">Nephila clavipes</name>
    <dbReference type="NCBI Taxonomy" id="2585209"/>
    <lineage>
        <taxon>Eukaryota</taxon>
        <taxon>Metazoa</taxon>
        <taxon>Ecdysozoa</taxon>
        <taxon>Arthropoda</taxon>
        <taxon>Chelicerata</taxon>
        <taxon>Arachnida</taxon>
        <taxon>Araneae</taxon>
        <taxon>Araneomorphae</taxon>
        <taxon>Entelegynae</taxon>
        <taxon>Araneoidea</taxon>
        <taxon>Nephilidae</taxon>
        <taxon>Trichonephila</taxon>
    </lineage>
</organism>
<sequence length="163" mass="18227">MVSWDYLWPTLRFRRVAGVTRSCQLAGCTSLRSSRRDTAVGLVLQIRGFGFTRWILALMLLHYILDSPLVVTPHRILNSCRGVISESDLLCASETEILEGLSDQGVIQMCVRSAFFHGLYNKLHSVKPVRGIACDANYFREDRSGSSPVRREDRSGTGPPIQA</sequence>
<dbReference type="Proteomes" id="UP000887159">
    <property type="component" value="Unassembled WGS sequence"/>
</dbReference>
<feature type="region of interest" description="Disordered" evidence="1">
    <location>
        <begin position="142"/>
        <end position="163"/>
    </location>
</feature>
<name>A0A8X6S8D9_TRICX</name>